<protein>
    <submittedName>
        <fullName evidence="2">Uncharacterized protein</fullName>
    </submittedName>
</protein>
<dbReference type="AlphaFoldDB" id="A0AAV3UJB2"/>
<dbReference type="EMBL" id="BAABKX010000013">
    <property type="protein sequence ID" value="GAA5053234.1"/>
    <property type="molecule type" value="Genomic_DNA"/>
</dbReference>
<evidence type="ECO:0000313" key="2">
    <source>
        <dbReference type="EMBL" id="GAA5053234.1"/>
    </source>
</evidence>
<evidence type="ECO:0000256" key="1">
    <source>
        <dbReference type="SAM" id="MobiDB-lite"/>
    </source>
</evidence>
<dbReference type="Proteomes" id="UP001501729">
    <property type="component" value="Unassembled WGS sequence"/>
</dbReference>
<keyword evidence="3" id="KW-1185">Reference proteome</keyword>
<accession>A0AAV3UJB2</accession>
<sequence>MAALGSEQASIKGDADEGSVELTVGDETYTRTLTRRNGAIVTSGDPYLDDPELTDPFSFLLESNEARRAVARGDDLRNLIMRPVDIKAIQAEKAAHGRKAPYRR</sequence>
<proteinExistence type="predicted"/>
<evidence type="ECO:0000313" key="3">
    <source>
        <dbReference type="Proteomes" id="UP001501729"/>
    </source>
</evidence>
<reference evidence="2 3" key="1">
    <citation type="journal article" date="2019" name="Int. J. Syst. Evol. Microbiol.">
        <title>The Global Catalogue of Microorganisms (GCM) 10K type strain sequencing project: providing services to taxonomists for standard genome sequencing and annotation.</title>
        <authorList>
            <consortium name="The Broad Institute Genomics Platform"/>
            <consortium name="The Broad Institute Genome Sequencing Center for Infectious Disease"/>
            <person name="Wu L."/>
            <person name="Ma J."/>
        </authorList>
    </citation>
    <scope>NUCLEOTIDE SEQUENCE [LARGE SCALE GENOMIC DNA]</scope>
    <source>
        <strain evidence="2 3">JCM 17504</strain>
    </source>
</reference>
<gene>
    <name evidence="2" type="ORF">GCM10025751_30260</name>
</gene>
<comment type="caution">
    <text evidence="2">The sequence shown here is derived from an EMBL/GenBank/DDBJ whole genome shotgun (WGS) entry which is preliminary data.</text>
</comment>
<organism evidence="2 3">
    <name type="scientific">Haladaptatus pallidirubidus</name>
    <dbReference type="NCBI Taxonomy" id="1008152"/>
    <lineage>
        <taxon>Archaea</taxon>
        <taxon>Methanobacteriati</taxon>
        <taxon>Methanobacteriota</taxon>
        <taxon>Stenosarchaea group</taxon>
        <taxon>Halobacteria</taxon>
        <taxon>Halobacteriales</taxon>
        <taxon>Haladaptataceae</taxon>
        <taxon>Haladaptatus</taxon>
    </lineage>
</organism>
<name>A0AAV3UJB2_9EURY</name>
<feature type="region of interest" description="Disordered" evidence="1">
    <location>
        <begin position="1"/>
        <end position="23"/>
    </location>
</feature>